<dbReference type="HOGENOM" id="CLU_1983284_0_0_1"/>
<proteinExistence type="predicted"/>
<dbReference type="RefSeq" id="XP_016214381.1">
    <property type="nucleotide sequence ID" value="XM_016357589.1"/>
</dbReference>
<dbReference type="AlphaFoldDB" id="A0A0D1YV59"/>
<dbReference type="VEuPathDB" id="FungiDB:PV09_04267"/>
<protein>
    <submittedName>
        <fullName evidence="1">Uncharacterized protein</fullName>
    </submittedName>
</protein>
<dbReference type="InParanoid" id="A0A0D1YV59"/>
<evidence type="ECO:0000313" key="1">
    <source>
        <dbReference type="EMBL" id="KIW04512.1"/>
    </source>
</evidence>
<organism evidence="1 2">
    <name type="scientific">Verruconis gallopava</name>
    <dbReference type="NCBI Taxonomy" id="253628"/>
    <lineage>
        <taxon>Eukaryota</taxon>
        <taxon>Fungi</taxon>
        <taxon>Dikarya</taxon>
        <taxon>Ascomycota</taxon>
        <taxon>Pezizomycotina</taxon>
        <taxon>Dothideomycetes</taxon>
        <taxon>Pleosporomycetidae</taxon>
        <taxon>Venturiales</taxon>
        <taxon>Sympoventuriaceae</taxon>
        <taxon>Verruconis</taxon>
    </lineage>
</organism>
<accession>A0A0D1YV59</accession>
<dbReference type="EMBL" id="KN847540">
    <property type="protein sequence ID" value="KIW04512.1"/>
    <property type="molecule type" value="Genomic_DNA"/>
</dbReference>
<keyword evidence="2" id="KW-1185">Reference proteome</keyword>
<reference evidence="1 2" key="1">
    <citation type="submission" date="2015-01" db="EMBL/GenBank/DDBJ databases">
        <title>The Genome Sequence of Ochroconis gallopava CBS43764.</title>
        <authorList>
            <consortium name="The Broad Institute Genomics Platform"/>
            <person name="Cuomo C."/>
            <person name="de Hoog S."/>
            <person name="Gorbushina A."/>
            <person name="Stielow B."/>
            <person name="Teixiera M."/>
            <person name="Abouelleil A."/>
            <person name="Chapman S.B."/>
            <person name="Priest M."/>
            <person name="Young S.K."/>
            <person name="Wortman J."/>
            <person name="Nusbaum C."/>
            <person name="Birren B."/>
        </authorList>
    </citation>
    <scope>NUCLEOTIDE SEQUENCE [LARGE SCALE GENOMIC DNA]</scope>
    <source>
        <strain evidence="1 2">CBS 43764</strain>
    </source>
</reference>
<evidence type="ECO:0000313" key="2">
    <source>
        <dbReference type="Proteomes" id="UP000053259"/>
    </source>
</evidence>
<dbReference type="GeneID" id="27312240"/>
<sequence>MRPRMQVASRRHSQLRSTVCYCERELREERQTPPREPAIICGRRRETSWLSTVVTCWYLAIAALNLALQSNRCCLALCLELNSGHPESTSSRSPQPCSNLYKHKYASPSIGCLWSLSAHLSPSSVE</sequence>
<name>A0A0D1YV59_9PEZI</name>
<dbReference type="Proteomes" id="UP000053259">
    <property type="component" value="Unassembled WGS sequence"/>
</dbReference>
<gene>
    <name evidence="1" type="ORF">PV09_04267</name>
</gene>